<proteinExistence type="predicted"/>
<accession>A0A914VEX3</accession>
<protein>
    <submittedName>
        <fullName evidence="3">Uncharacterized protein</fullName>
    </submittedName>
</protein>
<dbReference type="Proteomes" id="UP000887566">
    <property type="component" value="Unplaced"/>
</dbReference>
<name>A0A914VEX3_9BILA</name>
<reference evidence="3" key="1">
    <citation type="submission" date="2022-11" db="UniProtKB">
        <authorList>
            <consortium name="WormBaseParasite"/>
        </authorList>
    </citation>
    <scope>IDENTIFICATION</scope>
</reference>
<evidence type="ECO:0000313" key="3">
    <source>
        <dbReference type="WBParaSite" id="PSAMB.scaffold1912size26754.g15601.t1"/>
    </source>
</evidence>
<evidence type="ECO:0000256" key="1">
    <source>
        <dbReference type="SAM" id="MobiDB-lite"/>
    </source>
</evidence>
<dbReference type="WBParaSite" id="PSAMB.scaffold1912size26754.g15601.t1">
    <property type="protein sequence ID" value="PSAMB.scaffold1912size26754.g15601.t1"/>
    <property type="gene ID" value="PSAMB.scaffold1912size26754.g15601"/>
</dbReference>
<sequence>MAHAGGCRQRRVRPAATGERPTDDLSEGARPSAVSVLVGGSFTCRATFAPRIHSLSLSLFPYLVRLDTVAVVTTGTELGARSARLLLLRRGRLAAFD</sequence>
<evidence type="ECO:0000313" key="2">
    <source>
        <dbReference type="Proteomes" id="UP000887566"/>
    </source>
</evidence>
<dbReference type="AlphaFoldDB" id="A0A914VEX3"/>
<feature type="region of interest" description="Disordered" evidence="1">
    <location>
        <begin position="1"/>
        <end position="30"/>
    </location>
</feature>
<keyword evidence="2" id="KW-1185">Reference proteome</keyword>
<organism evidence="2 3">
    <name type="scientific">Plectus sambesii</name>
    <dbReference type="NCBI Taxonomy" id="2011161"/>
    <lineage>
        <taxon>Eukaryota</taxon>
        <taxon>Metazoa</taxon>
        <taxon>Ecdysozoa</taxon>
        <taxon>Nematoda</taxon>
        <taxon>Chromadorea</taxon>
        <taxon>Plectida</taxon>
        <taxon>Plectina</taxon>
        <taxon>Plectoidea</taxon>
        <taxon>Plectidae</taxon>
        <taxon>Plectus</taxon>
    </lineage>
</organism>